<protein>
    <submittedName>
        <fullName evidence="1">Putative Xaa-Pro aminopeptidase 3</fullName>
    </submittedName>
</protein>
<keyword evidence="1" id="KW-0031">Aminopeptidase</keyword>
<organism evidence="1">
    <name type="scientific">Rhizophora mucronata</name>
    <name type="common">Asiatic mangrove</name>
    <dbReference type="NCBI Taxonomy" id="61149"/>
    <lineage>
        <taxon>Eukaryota</taxon>
        <taxon>Viridiplantae</taxon>
        <taxon>Streptophyta</taxon>
        <taxon>Embryophyta</taxon>
        <taxon>Tracheophyta</taxon>
        <taxon>Spermatophyta</taxon>
        <taxon>Magnoliopsida</taxon>
        <taxon>eudicotyledons</taxon>
        <taxon>Gunneridae</taxon>
        <taxon>Pentapetalae</taxon>
        <taxon>rosids</taxon>
        <taxon>fabids</taxon>
        <taxon>Malpighiales</taxon>
        <taxon>Rhizophoraceae</taxon>
        <taxon>Rhizophora</taxon>
    </lineage>
</organism>
<dbReference type="AlphaFoldDB" id="A0A2P2LWL7"/>
<evidence type="ECO:0000313" key="1">
    <source>
        <dbReference type="EMBL" id="MBX22343.1"/>
    </source>
</evidence>
<accession>A0A2P2LWL7</accession>
<keyword evidence="1" id="KW-0378">Hydrolase</keyword>
<proteinExistence type="predicted"/>
<name>A0A2P2LWL7_RHIMU</name>
<dbReference type="GO" id="GO:0004177">
    <property type="term" value="F:aminopeptidase activity"/>
    <property type="evidence" value="ECO:0007669"/>
    <property type="project" value="UniProtKB-KW"/>
</dbReference>
<reference evidence="1" key="1">
    <citation type="submission" date="2018-02" db="EMBL/GenBank/DDBJ databases">
        <title>Rhizophora mucronata_Transcriptome.</title>
        <authorList>
            <person name="Meera S.P."/>
            <person name="Sreeshan A."/>
            <person name="Augustine A."/>
        </authorList>
    </citation>
    <scope>NUCLEOTIDE SEQUENCE</scope>
    <source>
        <tissue evidence="1">Leaf</tissue>
    </source>
</reference>
<keyword evidence="1" id="KW-0645">Protease</keyword>
<sequence>MQLFVRNLLCRTTSFKHGIRCCTYSTRNVVDIGQPTPATHPQVLLLNTHKDIPLSVLCYWHAQ</sequence>
<dbReference type="EMBL" id="GGEC01041859">
    <property type="protein sequence ID" value="MBX22343.1"/>
    <property type="molecule type" value="Transcribed_RNA"/>
</dbReference>